<dbReference type="Gene3D" id="2.100.10.20">
    <property type="entry name" value="Vitelline membrane outer layer protein I (VOMI)"/>
    <property type="match status" value="1"/>
</dbReference>
<dbReference type="InterPro" id="IPR005515">
    <property type="entry name" value="VOMI"/>
</dbReference>
<name>A0ABT6P4Z0_9BACT</name>
<sequence length="352" mass="37019">MRSSTCYTFASFFALALVLNCGAYGDPSDAAWESEDVEQADPSAADSDEEAVGTAEQASTTSRSDVAATLTVSSGHWGIWRQMMYCQAGTWAVGYNIRSEGSQGGGNDDDTALNSVRLHCVSKNGTSTDSVISHDGIWGEWKTPDSCTNTSTSNRTNFMKMARLRGEGPKGSAWGPFKYEDDTGATDAEFHCTNGEQLSVPGANAWGSWSDFTECPAGTAICGLSVRFEDSQGGGSGDDTAMSGLKIACCVFDGPVCGDNVCQAGENMQNCLKDCDSCGNGYCGPKETQASCMADCDICGNGYCGQKESASSCPADCDACGNGLCGPYEDICTCPEDCGTWLGFQKPICLYE</sequence>
<protein>
    <submittedName>
        <fullName evidence="3">Uncharacterized protein</fullName>
    </submittedName>
</protein>
<dbReference type="PANTHER" id="PTHR18841:SF0">
    <property type="entry name" value="VITELLINE MEMBRANE OUTER LAYER 1 HOMOLOG A-RELATED"/>
    <property type="match status" value="1"/>
</dbReference>
<dbReference type="EMBL" id="JARZHI010000064">
    <property type="protein sequence ID" value="MDI1435686.1"/>
    <property type="molecule type" value="Genomic_DNA"/>
</dbReference>
<evidence type="ECO:0000256" key="1">
    <source>
        <dbReference type="SAM" id="MobiDB-lite"/>
    </source>
</evidence>
<dbReference type="Pfam" id="PF03762">
    <property type="entry name" value="VOMI"/>
    <property type="match status" value="1"/>
</dbReference>
<accession>A0ABT6P4Z0</accession>
<proteinExistence type="predicted"/>
<dbReference type="Proteomes" id="UP001160301">
    <property type="component" value="Unassembled WGS sequence"/>
</dbReference>
<evidence type="ECO:0000313" key="4">
    <source>
        <dbReference type="Proteomes" id="UP001160301"/>
    </source>
</evidence>
<gene>
    <name evidence="3" type="ORF">QHF89_39650</name>
</gene>
<reference evidence="3 4" key="1">
    <citation type="submission" date="2023-04" db="EMBL/GenBank/DDBJ databases">
        <title>The genome sequence of Polyangium sorediatum DSM14670.</title>
        <authorList>
            <person name="Zhang X."/>
        </authorList>
    </citation>
    <scope>NUCLEOTIDE SEQUENCE [LARGE SCALE GENOMIC DNA]</scope>
    <source>
        <strain evidence="3 4">DSM 14670</strain>
    </source>
</reference>
<evidence type="ECO:0000313" key="3">
    <source>
        <dbReference type="EMBL" id="MDI1435686.1"/>
    </source>
</evidence>
<evidence type="ECO:0000256" key="2">
    <source>
        <dbReference type="SAM" id="SignalP"/>
    </source>
</evidence>
<dbReference type="RefSeq" id="WP_136971599.1">
    <property type="nucleotide sequence ID" value="NZ_JARZHI010000064.1"/>
</dbReference>
<feature type="region of interest" description="Disordered" evidence="1">
    <location>
        <begin position="32"/>
        <end position="62"/>
    </location>
</feature>
<dbReference type="InterPro" id="IPR036706">
    <property type="entry name" value="VOMI_sf"/>
</dbReference>
<comment type="caution">
    <text evidence="3">The sequence shown here is derived from an EMBL/GenBank/DDBJ whole genome shotgun (WGS) entry which is preliminary data.</text>
</comment>
<organism evidence="3 4">
    <name type="scientific">Polyangium sorediatum</name>
    <dbReference type="NCBI Taxonomy" id="889274"/>
    <lineage>
        <taxon>Bacteria</taxon>
        <taxon>Pseudomonadati</taxon>
        <taxon>Myxococcota</taxon>
        <taxon>Polyangia</taxon>
        <taxon>Polyangiales</taxon>
        <taxon>Polyangiaceae</taxon>
        <taxon>Polyangium</taxon>
    </lineage>
</organism>
<feature type="chain" id="PRO_5045210687" evidence="2">
    <location>
        <begin position="26"/>
        <end position="352"/>
    </location>
</feature>
<keyword evidence="4" id="KW-1185">Reference proteome</keyword>
<keyword evidence="2" id="KW-0732">Signal</keyword>
<feature type="signal peptide" evidence="2">
    <location>
        <begin position="1"/>
        <end position="25"/>
    </location>
</feature>
<dbReference type="SUPFAM" id="SSF51092">
    <property type="entry name" value="Vitelline membrane outer protein-I (VMO-I)"/>
    <property type="match status" value="1"/>
</dbReference>
<dbReference type="PANTHER" id="PTHR18841">
    <property type="entry name" value="VITELLINE MEMBRANE OUTER LAYER PROTEIN I-RELATED"/>
    <property type="match status" value="1"/>
</dbReference>